<protein>
    <recommendedName>
        <fullName evidence="1 2">Sodium/glutamate symporter</fullName>
    </recommendedName>
</protein>
<comment type="subcellular location">
    <subcellularLocation>
        <location evidence="1">Cell inner membrane</location>
        <topology evidence="1">Multi-pass membrane protein</topology>
    </subcellularLocation>
</comment>
<keyword evidence="1" id="KW-1133">Transmembrane helix</keyword>
<dbReference type="InterPro" id="IPR004445">
    <property type="entry name" value="GltS"/>
</dbReference>
<keyword evidence="1" id="KW-0769">Symport</keyword>
<organism evidence="3 4">
    <name type="scientific">Ferrimonas marina</name>
    <dbReference type="NCBI Taxonomy" id="299255"/>
    <lineage>
        <taxon>Bacteria</taxon>
        <taxon>Pseudomonadati</taxon>
        <taxon>Pseudomonadota</taxon>
        <taxon>Gammaproteobacteria</taxon>
        <taxon>Alteromonadales</taxon>
        <taxon>Ferrimonadaceae</taxon>
        <taxon>Ferrimonas</taxon>
    </lineage>
</organism>
<evidence type="ECO:0000313" key="4">
    <source>
        <dbReference type="Proteomes" id="UP000184268"/>
    </source>
</evidence>
<keyword evidence="1" id="KW-0472">Membrane</keyword>
<feature type="transmembrane region" description="Helical" evidence="1">
    <location>
        <begin position="7"/>
        <end position="24"/>
    </location>
</feature>
<dbReference type="HAMAP" id="MF_02062">
    <property type="entry name" value="GltS"/>
    <property type="match status" value="1"/>
</dbReference>
<dbReference type="GO" id="GO:0015501">
    <property type="term" value="F:glutamate:sodium symporter activity"/>
    <property type="evidence" value="ECO:0007669"/>
    <property type="project" value="UniProtKB-UniRule"/>
</dbReference>
<dbReference type="AlphaFoldDB" id="A0A1M5VSS8"/>
<reference evidence="3 4" key="1">
    <citation type="submission" date="2016-11" db="EMBL/GenBank/DDBJ databases">
        <authorList>
            <person name="Jaros S."/>
            <person name="Januszkiewicz K."/>
            <person name="Wedrychowicz H."/>
        </authorList>
    </citation>
    <scope>NUCLEOTIDE SEQUENCE [LARGE SCALE GENOMIC DNA]</scope>
    <source>
        <strain evidence="3 4">DSM 16917</strain>
    </source>
</reference>
<name>A0A1M5VSS8_9GAMM</name>
<dbReference type="PANTHER" id="PTHR36178">
    <property type="entry name" value="SLR0625 PROTEIN"/>
    <property type="match status" value="1"/>
</dbReference>
<feature type="transmembrane region" description="Helical" evidence="1">
    <location>
        <begin position="170"/>
        <end position="189"/>
    </location>
</feature>
<keyword evidence="1" id="KW-0812">Transmembrane</keyword>
<feature type="transmembrane region" description="Helical" evidence="1">
    <location>
        <begin position="99"/>
        <end position="118"/>
    </location>
</feature>
<evidence type="ECO:0000256" key="2">
    <source>
        <dbReference type="NCBIfam" id="TIGR00210"/>
    </source>
</evidence>
<dbReference type="OrthoDB" id="4921038at2"/>
<accession>A0A1M5VSS8</accession>
<keyword evidence="1" id="KW-0915">Sodium</keyword>
<dbReference type="Pfam" id="PF03616">
    <property type="entry name" value="Glt_symporter"/>
    <property type="match status" value="1"/>
</dbReference>
<keyword evidence="1" id="KW-0406">Ion transport</keyword>
<feature type="transmembrane region" description="Helical" evidence="1">
    <location>
        <begin position="73"/>
        <end position="93"/>
    </location>
</feature>
<feature type="transmembrane region" description="Helical" evidence="1">
    <location>
        <begin position="245"/>
        <end position="265"/>
    </location>
</feature>
<keyword evidence="1" id="KW-0029">Amino-acid transport</keyword>
<dbReference type="GO" id="GO:0005886">
    <property type="term" value="C:plasma membrane"/>
    <property type="evidence" value="ECO:0007669"/>
    <property type="project" value="UniProtKB-SubCell"/>
</dbReference>
<dbReference type="STRING" id="299255.SAMN02745129_2966"/>
<evidence type="ECO:0000313" key="3">
    <source>
        <dbReference type="EMBL" id="SHH78315.1"/>
    </source>
</evidence>
<dbReference type="Proteomes" id="UP000184268">
    <property type="component" value="Unassembled WGS sequence"/>
</dbReference>
<dbReference type="NCBIfam" id="TIGR00210">
    <property type="entry name" value="gltS"/>
    <property type="match status" value="1"/>
</dbReference>
<feature type="transmembrane region" description="Helical" evidence="1">
    <location>
        <begin position="216"/>
        <end position="239"/>
    </location>
</feature>
<dbReference type="GO" id="GO:0015813">
    <property type="term" value="P:L-glutamate transmembrane transport"/>
    <property type="evidence" value="ECO:0007669"/>
    <property type="project" value="UniProtKB-UniRule"/>
</dbReference>
<dbReference type="RefSeq" id="WP_067657147.1">
    <property type="nucleotide sequence ID" value="NZ_FQXG01000004.1"/>
</dbReference>
<dbReference type="PANTHER" id="PTHR36178:SF1">
    <property type="entry name" value="SODIUM_GLUTAMATE SYMPORTER"/>
    <property type="match status" value="1"/>
</dbReference>
<keyword evidence="1" id="KW-1003">Cell membrane</keyword>
<feature type="transmembrane region" description="Helical" evidence="1">
    <location>
        <begin position="130"/>
        <end position="150"/>
    </location>
</feature>
<feature type="transmembrane region" description="Helical" evidence="1">
    <location>
        <begin position="285"/>
        <end position="307"/>
    </location>
</feature>
<proteinExistence type="inferred from homology"/>
<feature type="transmembrane region" description="Helical" evidence="1">
    <location>
        <begin position="313"/>
        <end position="336"/>
    </location>
</feature>
<keyword evidence="1" id="KW-0739">Sodium transport</keyword>
<gene>
    <name evidence="1" type="primary">gltS</name>
    <name evidence="3" type="ORF">SAMN02745129_2966</name>
</gene>
<keyword evidence="4" id="KW-1185">Reference proteome</keyword>
<comment type="function">
    <text evidence="1">Catalyzes the sodium-dependent transport of glutamate.</text>
</comment>
<comment type="similarity">
    <text evidence="1">Belongs to the glutamate:Na(+) symporter (ESS) (TC 2.A.27) family.</text>
</comment>
<evidence type="ECO:0000256" key="1">
    <source>
        <dbReference type="HAMAP-Rule" id="MF_02062"/>
    </source>
</evidence>
<feature type="transmembrane region" description="Helical" evidence="1">
    <location>
        <begin position="343"/>
        <end position="368"/>
    </location>
</feature>
<keyword evidence="1" id="KW-0813">Transport</keyword>
<sequence length="406" mass="43864">MPTPQLVEVPAFIAFTLAILLLFIGKDLTTRSALLRRYSIPEPVIGGFLCALVVGVLYYGFDRQIEFELEVRDLLLLYFFAGIGLKADIQTLLKGGRPLLTLLVLASVFIVLQNLLGMGIAGSFGMDPKAGLLSGSISLIGGVGTTLAWAPTFVSEFDILNAMELGVASNTVGLIAACLIGGPIARYLMHKHQVQPSGDDDLDIGVTHDSEQTPRLTYYGVLWAWFWLNVTLMLGHGIAELLTGIGANLPTFVSCLIAGILIGNLGRWLTRNRERRWEQEGGEGLAMISDICLGMFLTMALMGLKLWELEGLLGYISVVMALQITLSVLFTLFVVYRLMGRNYDAVVICSGFGGITLGSTATAIVNMTAVTRQYGASHQAFIVVPLVCGFFVDIINALVIGFFVGL</sequence>
<dbReference type="EMBL" id="FQXG01000004">
    <property type="protein sequence ID" value="SHH78315.1"/>
    <property type="molecule type" value="Genomic_DNA"/>
</dbReference>
<feature type="transmembrane region" description="Helical" evidence="1">
    <location>
        <begin position="44"/>
        <end position="61"/>
    </location>
</feature>
<keyword evidence="1" id="KW-0997">Cell inner membrane</keyword>
<feature type="transmembrane region" description="Helical" evidence="1">
    <location>
        <begin position="380"/>
        <end position="404"/>
    </location>
</feature>